<accession>A0A147BRF6</accession>
<dbReference type="EMBL" id="GEGO01002439">
    <property type="protein sequence ID" value="JAR92965.1"/>
    <property type="molecule type" value="Transcribed_RNA"/>
</dbReference>
<proteinExistence type="predicted"/>
<reference evidence="2" key="1">
    <citation type="journal article" date="2018" name="PLoS Negl. Trop. Dis.">
        <title>Sialome diversity of ticks revealed by RNAseq of single tick salivary glands.</title>
        <authorList>
            <person name="Perner J."/>
            <person name="Kropackova S."/>
            <person name="Kopacek P."/>
            <person name="Ribeiro J.M."/>
        </authorList>
    </citation>
    <scope>NUCLEOTIDE SEQUENCE</scope>
    <source>
        <strain evidence="2">Siblings of single egg batch collected in Ceske Budejovice</strain>
        <tissue evidence="2">Salivary glands</tissue>
    </source>
</reference>
<protein>
    <submittedName>
        <fullName evidence="2">Uncharacterized protein</fullName>
    </submittedName>
</protein>
<evidence type="ECO:0000313" key="2">
    <source>
        <dbReference type="EMBL" id="JAR92965.1"/>
    </source>
</evidence>
<organism evidence="2">
    <name type="scientific">Ixodes ricinus</name>
    <name type="common">Common tick</name>
    <name type="synonym">Acarus ricinus</name>
    <dbReference type="NCBI Taxonomy" id="34613"/>
    <lineage>
        <taxon>Eukaryota</taxon>
        <taxon>Metazoa</taxon>
        <taxon>Ecdysozoa</taxon>
        <taxon>Arthropoda</taxon>
        <taxon>Chelicerata</taxon>
        <taxon>Arachnida</taxon>
        <taxon>Acari</taxon>
        <taxon>Parasitiformes</taxon>
        <taxon>Ixodida</taxon>
        <taxon>Ixodoidea</taxon>
        <taxon>Ixodidae</taxon>
        <taxon>Ixodinae</taxon>
        <taxon>Ixodes</taxon>
    </lineage>
</organism>
<feature type="compositionally biased region" description="Polar residues" evidence="1">
    <location>
        <begin position="60"/>
        <end position="74"/>
    </location>
</feature>
<evidence type="ECO:0000256" key="1">
    <source>
        <dbReference type="SAM" id="MobiDB-lite"/>
    </source>
</evidence>
<feature type="region of interest" description="Disordered" evidence="1">
    <location>
        <begin position="34"/>
        <end position="98"/>
    </location>
</feature>
<feature type="non-terminal residue" evidence="2">
    <location>
        <position position="1"/>
    </location>
</feature>
<sequence>SVTSSRRPTDISFSTCSSRGFRFQAARKKKEVLETGHDEHERWIHKHPGKATTATTTPTERAQQNSGQAGTPTLRSVAPTSACAAPTVLGQDRLPTTG</sequence>
<dbReference type="AlphaFoldDB" id="A0A147BRF6"/>
<name>A0A147BRF6_IXORI</name>